<evidence type="ECO:0000259" key="1">
    <source>
        <dbReference type="PROSITE" id="PS50004"/>
    </source>
</evidence>
<sequence length="312" mass="35310">NISVTHLEAFVGLAKLLPFVDFKMGSVSLQTPNAVNQVNNDYTNEKIELIYNPEVLKGKRDLEVEVWNGDKNSNSTLIGTANVDILPTYKQQMQVELFLQPPKVTPDAKPADPNDTWQKQDQGIGKVVFYLLLLPEDLRQKSWREGALSSARSQREQISARNGQPVPQLQVSDYVKGSVNIKILTVHNLPEFCIMDKKQIYVQLMLGTDQRKSHIVTAEADTQVNEDFSMKFNPLQISERELYIEVWIKKDLTVGEDDEDDEDDEFIGGVAIEFIYFLNNPQQLDLQIVGDSTEDMIEFSGAVSLEVAYLPD</sequence>
<dbReference type="InterPro" id="IPR000008">
    <property type="entry name" value="C2_dom"/>
</dbReference>
<feature type="domain" description="C2" evidence="1">
    <location>
        <begin position="1"/>
        <end position="98"/>
    </location>
</feature>
<organism evidence="2 3">
    <name type="scientific">Streblomastix strix</name>
    <dbReference type="NCBI Taxonomy" id="222440"/>
    <lineage>
        <taxon>Eukaryota</taxon>
        <taxon>Metamonada</taxon>
        <taxon>Preaxostyla</taxon>
        <taxon>Oxymonadida</taxon>
        <taxon>Streblomastigidae</taxon>
        <taxon>Streblomastix</taxon>
    </lineage>
</organism>
<evidence type="ECO:0000313" key="3">
    <source>
        <dbReference type="Proteomes" id="UP000324800"/>
    </source>
</evidence>
<comment type="caution">
    <text evidence="2">The sequence shown here is derived from an EMBL/GenBank/DDBJ whole genome shotgun (WGS) entry which is preliminary data.</text>
</comment>
<accession>A0A5J4W569</accession>
<dbReference type="Proteomes" id="UP000324800">
    <property type="component" value="Unassembled WGS sequence"/>
</dbReference>
<dbReference type="InterPro" id="IPR035892">
    <property type="entry name" value="C2_domain_sf"/>
</dbReference>
<dbReference type="PROSITE" id="PS50004">
    <property type="entry name" value="C2"/>
    <property type="match status" value="2"/>
</dbReference>
<name>A0A5J4W569_9EUKA</name>
<gene>
    <name evidence="2" type="ORF">EZS28_014721</name>
</gene>
<dbReference type="Pfam" id="PF00168">
    <property type="entry name" value="C2"/>
    <property type="match status" value="2"/>
</dbReference>
<proteinExistence type="predicted"/>
<dbReference type="EMBL" id="SNRW01003471">
    <property type="protein sequence ID" value="KAA6389756.1"/>
    <property type="molecule type" value="Genomic_DNA"/>
</dbReference>
<reference evidence="2 3" key="1">
    <citation type="submission" date="2019-03" db="EMBL/GenBank/DDBJ databases">
        <title>Single cell metagenomics reveals metabolic interactions within the superorganism composed of flagellate Streblomastix strix and complex community of Bacteroidetes bacteria on its surface.</title>
        <authorList>
            <person name="Treitli S.C."/>
            <person name="Kolisko M."/>
            <person name="Husnik F."/>
            <person name="Keeling P."/>
            <person name="Hampl V."/>
        </authorList>
    </citation>
    <scope>NUCLEOTIDE SEQUENCE [LARGE SCALE GENOMIC DNA]</scope>
    <source>
        <strain evidence="2">ST1C</strain>
    </source>
</reference>
<dbReference type="Gene3D" id="2.60.40.150">
    <property type="entry name" value="C2 domain"/>
    <property type="match status" value="2"/>
</dbReference>
<protein>
    <recommendedName>
        <fullName evidence="1">C2 domain-containing protein</fullName>
    </recommendedName>
</protein>
<feature type="domain" description="C2" evidence="1">
    <location>
        <begin position="161"/>
        <end position="288"/>
    </location>
</feature>
<dbReference type="SUPFAM" id="SSF49562">
    <property type="entry name" value="C2 domain (Calcium/lipid-binding domain, CaLB)"/>
    <property type="match status" value="2"/>
</dbReference>
<dbReference type="AlphaFoldDB" id="A0A5J4W569"/>
<evidence type="ECO:0000313" key="2">
    <source>
        <dbReference type="EMBL" id="KAA6389756.1"/>
    </source>
</evidence>
<feature type="non-terminal residue" evidence="2">
    <location>
        <position position="1"/>
    </location>
</feature>